<feature type="region of interest" description="Disordered" evidence="1">
    <location>
        <begin position="264"/>
        <end position="320"/>
    </location>
</feature>
<evidence type="ECO:0000313" key="2">
    <source>
        <dbReference type="EMBL" id="MBD8084932.1"/>
    </source>
</evidence>
<evidence type="ECO:0000256" key="1">
    <source>
        <dbReference type="SAM" id="MobiDB-lite"/>
    </source>
</evidence>
<protein>
    <submittedName>
        <fullName evidence="2">Uncharacterized protein</fullName>
    </submittedName>
</protein>
<keyword evidence="3" id="KW-1185">Reference proteome</keyword>
<feature type="compositionally biased region" description="Acidic residues" evidence="1">
    <location>
        <begin position="309"/>
        <end position="320"/>
    </location>
</feature>
<organism evidence="2 3">
    <name type="scientific">Limosilactobacillus urinaemulieris</name>
    <dbReference type="NCBI Taxonomy" id="2742600"/>
    <lineage>
        <taxon>Bacteria</taxon>
        <taxon>Bacillati</taxon>
        <taxon>Bacillota</taxon>
        <taxon>Bacilli</taxon>
        <taxon>Lactobacillales</taxon>
        <taxon>Lactobacillaceae</taxon>
        <taxon>Limosilactobacillus</taxon>
    </lineage>
</organism>
<proteinExistence type="predicted"/>
<accession>A0ABR8ZI17</accession>
<sequence length="320" mass="37506">MSKLLINEQPLQFLPTLAKALGNSDKALILQQIQYWLNNPKVGKEAGGRKWIRNTVEEWHKQFPWIASKTVQRYLKDLEDKKILLTNNLNKLKFDRTKWYAIDYNELDKLTNALGQSDQMEGDSQDQRKGTDSPAENGTPSPSQKGTDSPEQYHRLPETTHKTTTENSGKSKSPSHESKKKFTSDSVEYQLAMYLFDKIKQNNPDHLDLTESQKQKWADHIRLMIERDKRTPKQIHNMIDWCQNDDFWKTNILSTAKLRKQYDTMKPQATSSYKKREAIRREPIPKWMQKELEDKPKQNPDLPIQDDYVMPDDSMDPMPK</sequence>
<evidence type="ECO:0000313" key="3">
    <source>
        <dbReference type="Proteomes" id="UP000645007"/>
    </source>
</evidence>
<name>A0ABR8ZI17_9LACO</name>
<gene>
    <name evidence="2" type="ORF">HUK45_01410</name>
</gene>
<dbReference type="RefSeq" id="WP_191910758.1">
    <property type="nucleotide sequence ID" value="NZ_JABUXR010000002.1"/>
</dbReference>
<dbReference type="EMBL" id="JABUXR010000002">
    <property type="protein sequence ID" value="MBD8084932.1"/>
    <property type="molecule type" value="Genomic_DNA"/>
</dbReference>
<reference evidence="2 3" key="1">
    <citation type="submission" date="2020-06" db="EMBL/GenBank/DDBJ databases">
        <title>Limosilactobacillus sp. nov.</title>
        <authorList>
            <person name="Ksiezarek M."/>
            <person name="Goncalves Ribeiro T."/>
            <person name="Rocha J."/>
            <person name="Grosso F."/>
            <person name="Peixe L."/>
        </authorList>
    </citation>
    <scope>NUCLEOTIDE SEQUENCE [LARGE SCALE GENOMIC DNA]</scope>
    <source>
        <strain evidence="3">c9Ua_26_M</strain>
    </source>
</reference>
<feature type="compositionally biased region" description="Polar residues" evidence="1">
    <location>
        <begin position="134"/>
        <end position="150"/>
    </location>
</feature>
<feature type="compositionally biased region" description="Basic and acidic residues" evidence="1">
    <location>
        <begin position="274"/>
        <end position="298"/>
    </location>
</feature>
<feature type="region of interest" description="Disordered" evidence="1">
    <location>
        <begin position="117"/>
        <end position="183"/>
    </location>
</feature>
<comment type="caution">
    <text evidence="2">The sequence shown here is derived from an EMBL/GenBank/DDBJ whole genome shotgun (WGS) entry which is preliminary data.</text>
</comment>
<feature type="compositionally biased region" description="Basic and acidic residues" evidence="1">
    <location>
        <begin position="174"/>
        <end position="183"/>
    </location>
</feature>
<dbReference type="Proteomes" id="UP000645007">
    <property type="component" value="Unassembled WGS sequence"/>
</dbReference>
<feature type="compositionally biased region" description="Basic and acidic residues" evidence="1">
    <location>
        <begin position="151"/>
        <end position="164"/>
    </location>
</feature>